<proteinExistence type="predicted"/>
<dbReference type="EMBL" id="JAPWDS010000006">
    <property type="protein sequence ID" value="KAJ5494067.1"/>
    <property type="molecule type" value="Genomic_DNA"/>
</dbReference>
<name>A0A9W9XJC6_9EURO</name>
<sequence>MYIIGNSETSIHVPMWAQVVKILKQDQNIGKFLELQCPRHPDIPIAVSMPEDFPKFSPEGGCNLRCISRLGCGHACIQKCHSDLFHNTVFCLERCPRSFSGCNHLRPKRCGDLCPEKCMVNLYQKHITLPCGHERLNLPCWQAQDIPEVRCQHNVAAPYLVDTCARRCVITASPGDLRTSQPTMKIASNCVTGIILHAPMLAAFPVTVISHILHAKLLAKCTVAILCVHKNVTSRVLLAQKKNVFQYALIASAQCHVQPLVIMFHVPSDARRSWIVATSTRQYVEKNVLHPPSAKPAGMRTSETIKWILSRVKHIKKSTWARTHAYSPNVGIS</sequence>
<gene>
    <name evidence="1" type="ORF">N7463_010154</name>
</gene>
<organism evidence="1 2">
    <name type="scientific">Penicillium fimorum</name>
    <dbReference type="NCBI Taxonomy" id="1882269"/>
    <lineage>
        <taxon>Eukaryota</taxon>
        <taxon>Fungi</taxon>
        <taxon>Dikarya</taxon>
        <taxon>Ascomycota</taxon>
        <taxon>Pezizomycotina</taxon>
        <taxon>Eurotiomycetes</taxon>
        <taxon>Eurotiomycetidae</taxon>
        <taxon>Eurotiales</taxon>
        <taxon>Aspergillaceae</taxon>
        <taxon>Penicillium</taxon>
    </lineage>
</organism>
<protein>
    <submittedName>
        <fullName evidence="1">Uncharacterized protein</fullName>
    </submittedName>
</protein>
<comment type="caution">
    <text evidence="1">The sequence shown here is derived from an EMBL/GenBank/DDBJ whole genome shotgun (WGS) entry which is preliminary data.</text>
</comment>
<evidence type="ECO:0000313" key="2">
    <source>
        <dbReference type="Proteomes" id="UP001149954"/>
    </source>
</evidence>
<dbReference type="Proteomes" id="UP001149954">
    <property type="component" value="Unassembled WGS sequence"/>
</dbReference>
<accession>A0A9W9XJC6</accession>
<evidence type="ECO:0000313" key="1">
    <source>
        <dbReference type="EMBL" id="KAJ5494067.1"/>
    </source>
</evidence>
<reference evidence="1" key="2">
    <citation type="journal article" date="2023" name="IMA Fungus">
        <title>Comparative genomic study of the Penicillium genus elucidates a diverse pangenome and 15 lateral gene transfer events.</title>
        <authorList>
            <person name="Petersen C."/>
            <person name="Sorensen T."/>
            <person name="Nielsen M.R."/>
            <person name="Sondergaard T.E."/>
            <person name="Sorensen J.L."/>
            <person name="Fitzpatrick D.A."/>
            <person name="Frisvad J.C."/>
            <person name="Nielsen K.L."/>
        </authorList>
    </citation>
    <scope>NUCLEOTIDE SEQUENCE</scope>
    <source>
        <strain evidence="1">IBT 29495</strain>
    </source>
</reference>
<dbReference type="OrthoDB" id="2423195at2759"/>
<dbReference type="AlphaFoldDB" id="A0A9W9XJC6"/>
<keyword evidence="2" id="KW-1185">Reference proteome</keyword>
<reference evidence="1" key="1">
    <citation type="submission" date="2022-12" db="EMBL/GenBank/DDBJ databases">
        <authorList>
            <person name="Petersen C."/>
        </authorList>
    </citation>
    <scope>NUCLEOTIDE SEQUENCE</scope>
    <source>
        <strain evidence="1">IBT 29495</strain>
    </source>
</reference>